<organism evidence="4 5">
    <name type="scientific">Trichinella pseudospiralis</name>
    <name type="common">Parasitic roundworm</name>
    <dbReference type="NCBI Taxonomy" id="6337"/>
    <lineage>
        <taxon>Eukaryota</taxon>
        <taxon>Metazoa</taxon>
        <taxon>Ecdysozoa</taxon>
        <taxon>Nematoda</taxon>
        <taxon>Enoplea</taxon>
        <taxon>Dorylaimia</taxon>
        <taxon>Trichinellida</taxon>
        <taxon>Trichinellidae</taxon>
        <taxon>Trichinella</taxon>
    </lineage>
</organism>
<dbReference type="Proteomes" id="UP000054815">
    <property type="component" value="Unassembled WGS sequence"/>
</dbReference>
<dbReference type="GO" id="GO:0000132">
    <property type="term" value="P:establishment of mitotic spindle orientation"/>
    <property type="evidence" value="ECO:0007669"/>
    <property type="project" value="TreeGrafter"/>
</dbReference>
<dbReference type="STRING" id="6337.A0A0V0YIJ4"/>
<name>A0A0V0YIJ4_TRIPS</name>
<feature type="region of interest" description="Disordered" evidence="2">
    <location>
        <begin position="862"/>
        <end position="884"/>
    </location>
</feature>
<dbReference type="SUPFAM" id="SSF48403">
    <property type="entry name" value="Ankyrin repeat"/>
    <property type="match status" value="1"/>
</dbReference>
<evidence type="ECO:0000256" key="2">
    <source>
        <dbReference type="SAM" id="MobiDB-lite"/>
    </source>
</evidence>
<dbReference type="PROSITE" id="PS50088">
    <property type="entry name" value="ANK_REPEAT"/>
    <property type="match status" value="1"/>
</dbReference>
<proteinExistence type="predicted"/>
<sequence length="1246" mass="142949">MMKVIRTSSNNQPNRSEANVTLKRSKSDLINQRDQLRIVCRDFGSNCHSKPRSVGRLNRKALLSRIRSLDMSDFRSVFNQHFLSKHLLNSHKSYDDDESEISELFTAVENDDIGKVNFYLRKCTHSAIRTNKHGLTALDVASMLNHTEISHILLRNGAQENLELSHLARLNLLQYLIDTAMKKFIECCNQQSNSVKVDREIDFWKNRISVLKKMKNTVLKAGVPQTPRCSLHVTSSKSLTVAFEASTCHRDVATKYKVEWSLDKHFTKAESKIVVDLRIPKFTIANLCPGKRYYVRVYAGNYVGFSAPGFTLPESNIPSYWRDVENETRTKFKSLQELQSLHEEIKNFQESNLLSQAEDDLKKRRKISIKSMLITNSRLHKSNKHGSFLSVILYKGDKVMCTLDDQIPTVEICDSLPTAVNAEFQWFLKVTTSSERLPSVPLFGRDDFSNFGNLTFRLKLLDAIRCLKAGLGMNNLGSAYHQPLYDADGNIIFVMVKNVAHSKPLQGLILKWQQIDKLPKRIASESTTEEILLNNIEASKLCTKCIKFHKQSLNKLGKGLYLGYLKLESYLTEMKIVLLENQPSIMPYAFMRENSHVSKDEWEWLKALDNLQVNFEHPNACQLQFHWELVSAAKILLKLISGKECNELQIYRKEVIEINSEISFILLLPPPDKICSYPTEQSAEYIDTSSKISLPVTVFEVVHLQNYQAQFLSLYSYISLCLEVYSSLLKQQQRQILEKNFSSEEKLNQLSLYQHKLESLWKESRWLCSVVSDYRKHCQQKGLHLKLLFDYFEQNQSTFKSMFKWKTHPPNSTHNDNFAPLLLCRGRLSWANFYTKHNTAVDGFSTDHGYDSDQSLDKICSNQENVSMNNTDPTSSRNKKSDSAISDQLQRSLIDYIGLKIADHFCMSPKFQGTFALTVDNHNATTDEENNVPEMAYANECSNSQLKKNTDEQVANCEMTINEKFMKINTVGQSFENLSTASSQMNMKKAVSKHRIEKRLCRATSDTELNKKAEKNNRRWEDLMLTNLFISQVKEFRNNELKIGEDLSQIDKLFTLSRKMGVVQGREPADGYCNLPWMNFTDFPFYSLIDLNNLHLKNNEQQFNVEEEEEEDDDDDDDDDDDNNKSSNKNKNPDEKFIVVHVALPNSEIAMKCVKMRISANVTAKDVVRKVIAHLNENAAEKAESIAPIVAESICLVVVIGVRERCLRDNYPVALLKKSPWSKGKLVIRRRVDLLAALECGNEEAV</sequence>
<dbReference type="PANTHER" id="PTHR21437">
    <property type="entry name" value="WIDE AWAKE"/>
    <property type="match status" value="1"/>
</dbReference>
<comment type="caution">
    <text evidence="4">The sequence shown here is derived from an EMBL/GenBank/DDBJ whole genome shotgun (WGS) entry which is preliminary data.</text>
</comment>
<evidence type="ECO:0000259" key="3">
    <source>
        <dbReference type="PROSITE" id="PS50853"/>
    </source>
</evidence>
<evidence type="ECO:0000313" key="4">
    <source>
        <dbReference type="EMBL" id="KRX99879.1"/>
    </source>
</evidence>
<dbReference type="GO" id="GO:0005819">
    <property type="term" value="C:spindle"/>
    <property type="evidence" value="ECO:0007669"/>
    <property type="project" value="TreeGrafter"/>
</dbReference>
<gene>
    <name evidence="4" type="primary">ANKFN1</name>
    <name evidence="4" type="ORF">T4E_5140</name>
</gene>
<dbReference type="InterPro" id="IPR036116">
    <property type="entry name" value="FN3_sf"/>
</dbReference>
<feature type="compositionally biased region" description="Polar residues" evidence="2">
    <location>
        <begin position="1"/>
        <end position="19"/>
    </location>
</feature>
<accession>A0A0V0YIJ4</accession>
<feature type="compositionally biased region" description="Acidic residues" evidence="2">
    <location>
        <begin position="1105"/>
        <end position="1122"/>
    </location>
</feature>
<feature type="region of interest" description="Disordered" evidence="2">
    <location>
        <begin position="1"/>
        <end position="24"/>
    </location>
</feature>
<evidence type="ECO:0000256" key="1">
    <source>
        <dbReference type="PROSITE-ProRule" id="PRU00023"/>
    </source>
</evidence>
<feature type="domain" description="Fibronectin type-III" evidence="3">
    <location>
        <begin position="223"/>
        <end position="320"/>
    </location>
</feature>
<keyword evidence="1" id="KW-0040">ANK repeat</keyword>
<dbReference type="PROSITE" id="PS50297">
    <property type="entry name" value="ANK_REP_REGION"/>
    <property type="match status" value="1"/>
</dbReference>
<feature type="compositionally biased region" description="Polar residues" evidence="2">
    <location>
        <begin position="862"/>
        <end position="876"/>
    </location>
</feature>
<dbReference type="InterPro" id="IPR002110">
    <property type="entry name" value="Ankyrin_rpt"/>
</dbReference>
<dbReference type="Pfam" id="PF00041">
    <property type="entry name" value="fn3"/>
    <property type="match status" value="1"/>
</dbReference>
<dbReference type="CDD" id="cd00063">
    <property type="entry name" value="FN3"/>
    <property type="match status" value="1"/>
</dbReference>
<dbReference type="PANTHER" id="PTHR21437:SF1">
    <property type="entry name" value="WIDE AWAKE"/>
    <property type="match status" value="1"/>
</dbReference>
<dbReference type="InterPro" id="IPR039269">
    <property type="entry name" value="ANKFN1"/>
</dbReference>
<dbReference type="EMBL" id="JYDU01000012">
    <property type="protein sequence ID" value="KRX99879.1"/>
    <property type="molecule type" value="Genomic_DNA"/>
</dbReference>
<dbReference type="Gene3D" id="1.25.40.20">
    <property type="entry name" value="Ankyrin repeat-containing domain"/>
    <property type="match status" value="1"/>
</dbReference>
<dbReference type="SUPFAM" id="SSF49265">
    <property type="entry name" value="Fibronectin type III"/>
    <property type="match status" value="1"/>
</dbReference>
<dbReference type="InterPro" id="IPR013783">
    <property type="entry name" value="Ig-like_fold"/>
</dbReference>
<dbReference type="InterPro" id="IPR036770">
    <property type="entry name" value="Ankyrin_rpt-contain_sf"/>
</dbReference>
<dbReference type="InterPro" id="IPR003961">
    <property type="entry name" value="FN3_dom"/>
</dbReference>
<protein>
    <submittedName>
        <fullName evidence="4">Ankyrin repeat and fibronectin type-III domain-containing protein 1</fullName>
    </submittedName>
</protein>
<dbReference type="PROSITE" id="PS50853">
    <property type="entry name" value="FN3"/>
    <property type="match status" value="1"/>
</dbReference>
<dbReference type="GO" id="GO:0061172">
    <property type="term" value="P:regulation of establishment of bipolar cell polarity"/>
    <property type="evidence" value="ECO:0007669"/>
    <property type="project" value="TreeGrafter"/>
</dbReference>
<dbReference type="Gene3D" id="2.60.40.10">
    <property type="entry name" value="Immunoglobulins"/>
    <property type="match status" value="1"/>
</dbReference>
<reference evidence="4 5" key="1">
    <citation type="submission" date="2015-01" db="EMBL/GenBank/DDBJ databases">
        <title>Evolution of Trichinella species and genotypes.</title>
        <authorList>
            <person name="Korhonen P.K."/>
            <person name="Edoardo P."/>
            <person name="Giuseppe L.R."/>
            <person name="Gasser R.B."/>
        </authorList>
    </citation>
    <scope>NUCLEOTIDE SEQUENCE [LARGE SCALE GENOMIC DNA]</scope>
    <source>
        <strain evidence="4">ISS141</strain>
    </source>
</reference>
<dbReference type="AlphaFoldDB" id="A0A0V0YIJ4"/>
<feature type="repeat" description="ANK" evidence="1">
    <location>
        <begin position="133"/>
        <end position="165"/>
    </location>
</feature>
<feature type="region of interest" description="Disordered" evidence="2">
    <location>
        <begin position="1104"/>
        <end position="1132"/>
    </location>
</feature>
<evidence type="ECO:0000313" key="5">
    <source>
        <dbReference type="Proteomes" id="UP000054815"/>
    </source>
</evidence>